<accession>A0A0U5GZ69</accession>
<dbReference type="EMBL" id="LN831302">
    <property type="protein sequence ID" value="CQH53092.1"/>
    <property type="molecule type" value="Genomic_DNA"/>
</dbReference>
<gene>
    <name evidence="2" type="ORF">HHUB_1923</name>
</gene>
<keyword evidence="3" id="KW-1185">Reference proteome</keyword>
<dbReference type="InterPro" id="IPR013783">
    <property type="entry name" value="Ig-like_fold"/>
</dbReference>
<feature type="region of interest" description="Disordered" evidence="1">
    <location>
        <begin position="26"/>
        <end position="55"/>
    </location>
</feature>
<dbReference type="Gene3D" id="2.60.40.10">
    <property type="entry name" value="Immunoglobulins"/>
    <property type="match status" value="2"/>
</dbReference>
<organism evidence="2 3">
    <name type="scientific">Halobacterium hubeiense</name>
    <dbReference type="NCBI Taxonomy" id="1407499"/>
    <lineage>
        <taxon>Archaea</taxon>
        <taxon>Methanobacteriati</taxon>
        <taxon>Methanobacteriota</taxon>
        <taxon>Stenosarchaea group</taxon>
        <taxon>Halobacteria</taxon>
        <taxon>Halobacteriales</taxon>
        <taxon>Halobacteriaceae</taxon>
        <taxon>Halobacterium</taxon>
    </lineage>
</organism>
<dbReference type="Proteomes" id="UP000066737">
    <property type="component" value="Chromosome I"/>
</dbReference>
<proteinExistence type="predicted"/>
<feature type="compositionally biased region" description="Low complexity" evidence="1">
    <location>
        <begin position="26"/>
        <end position="53"/>
    </location>
</feature>
<sequence>MNARTITAVAVAAVLVVSAAGATAFAQPNSPAADSPAPAADTDADAAQQSDGATNYTRLYVDEQYRSLRLKPGESDTVTITVENGEDETVTISPHLFVPPRGERPVKESWVSIGSSDLEIGAGEERQFEVTVSVPEGAELNRYGGTIALTNETISYPGRPAQPVNGVSLNVEVWQEPNVRVVSDTYVHSQVQAGDSFTREIVVENTGDQAVPVSPELVTEDQYRPYNDRDTLERSWVDISAPNEIAPGETATISVTVTPPSDADRGDYRAELDLGLKDPARSDQSTHWQRVSVRFQVWTQPDEPFQTSFEVSDDAENVTLDLSANRYRSADSEPANFDVTFVSPNGTEVSAERVSVSNRGSVDLGSSRQRAATDGTYANGGESQTFEYRLPDPESGDWSVKVMPENAMQFSYEIVRNES</sequence>
<dbReference type="KEGG" id="hhb:Hhub_1923"/>
<name>A0A0U5GZ69_9EURY</name>
<protein>
    <submittedName>
        <fullName evidence="2">Uncharacterized protein</fullName>
    </submittedName>
</protein>
<evidence type="ECO:0000313" key="3">
    <source>
        <dbReference type="Proteomes" id="UP000066737"/>
    </source>
</evidence>
<evidence type="ECO:0000256" key="1">
    <source>
        <dbReference type="SAM" id="MobiDB-lite"/>
    </source>
</evidence>
<dbReference type="AlphaFoldDB" id="A0A0U5GZ69"/>
<dbReference type="OrthoDB" id="147270at2157"/>
<dbReference type="RefSeq" id="WP_059056385.1">
    <property type="nucleotide sequence ID" value="NZ_CEML01000002.1"/>
</dbReference>
<feature type="compositionally biased region" description="Polar residues" evidence="1">
    <location>
        <begin position="361"/>
        <end position="370"/>
    </location>
</feature>
<evidence type="ECO:0000313" key="2">
    <source>
        <dbReference type="EMBL" id="CQH53092.1"/>
    </source>
</evidence>
<feature type="region of interest" description="Disordered" evidence="1">
    <location>
        <begin position="361"/>
        <end position="394"/>
    </location>
</feature>
<reference evidence="3" key="1">
    <citation type="journal article" date="2016" name="Environ. Microbiol.">
        <title>The complete genome of a viable archaeum isolated from 123-million-year-old rock salt.</title>
        <authorList>
            <person name="Jaakkola S.T."/>
            <person name="Pfeiffer F."/>
            <person name="Ravantti J.J."/>
            <person name="Guo Q."/>
            <person name="Liu Y."/>
            <person name="Chen X."/>
            <person name="Ma H."/>
            <person name="Yang C."/>
            <person name="Oksanen H.M."/>
            <person name="Bamford D.H."/>
        </authorList>
    </citation>
    <scope>NUCLEOTIDE SEQUENCE</scope>
    <source>
        <strain evidence="3">JI20-1</strain>
    </source>
</reference>
<dbReference type="GeneID" id="26658594"/>